<dbReference type="InterPro" id="IPR024587">
    <property type="entry name" value="K_chnl_volt-dep_Kv4_C"/>
</dbReference>
<proteinExistence type="predicted"/>
<evidence type="ECO:0000313" key="2">
    <source>
        <dbReference type="EMBL" id="MED6294596.1"/>
    </source>
</evidence>
<feature type="domain" description="Potassium channel voltage dependent Kv4 C-terminal" evidence="1">
    <location>
        <begin position="64"/>
        <end position="83"/>
    </location>
</feature>
<keyword evidence="3" id="KW-1185">Reference proteome</keyword>
<dbReference type="Proteomes" id="UP001352852">
    <property type="component" value="Unassembled WGS sequence"/>
</dbReference>
<feature type="non-terminal residue" evidence="2">
    <location>
        <position position="83"/>
    </location>
</feature>
<comment type="caution">
    <text evidence="2">The sequence shown here is derived from an EMBL/GenBank/DDBJ whole genome shotgun (WGS) entry which is preliminary data.</text>
</comment>
<sequence length="83" mass="9477">MLSFPLQKARLARIRLSKTGSSNAFLHSKRNGLFNEALELTQLPYKMNLSDQGSTKEEKRLSKSTSLIESQHHHLLHCLEKTT</sequence>
<name>A0ABU7F5N0_9TELE</name>
<dbReference type="EMBL" id="JAHUTJ010076120">
    <property type="protein sequence ID" value="MED6294596.1"/>
    <property type="molecule type" value="Genomic_DNA"/>
</dbReference>
<accession>A0ABU7F5N0</accession>
<gene>
    <name evidence="2" type="primary">KCND3_2</name>
    <name evidence="2" type="ORF">CHARACLAT_022747</name>
</gene>
<protein>
    <submittedName>
        <fullName evidence="2">Potassium voltage-gated channel subfamily D member 3</fullName>
    </submittedName>
</protein>
<organism evidence="2 3">
    <name type="scientific">Characodon lateralis</name>
    <dbReference type="NCBI Taxonomy" id="208331"/>
    <lineage>
        <taxon>Eukaryota</taxon>
        <taxon>Metazoa</taxon>
        <taxon>Chordata</taxon>
        <taxon>Craniata</taxon>
        <taxon>Vertebrata</taxon>
        <taxon>Euteleostomi</taxon>
        <taxon>Actinopterygii</taxon>
        <taxon>Neopterygii</taxon>
        <taxon>Teleostei</taxon>
        <taxon>Neoteleostei</taxon>
        <taxon>Acanthomorphata</taxon>
        <taxon>Ovalentaria</taxon>
        <taxon>Atherinomorphae</taxon>
        <taxon>Cyprinodontiformes</taxon>
        <taxon>Goodeidae</taxon>
        <taxon>Characodon</taxon>
    </lineage>
</organism>
<reference evidence="2 3" key="1">
    <citation type="submission" date="2021-06" db="EMBL/GenBank/DDBJ databases">
        <authorList>
            <person name="Palmer J.M."/>
        </authorList>
    </citation>
    <scope>NUCLEOTIDE SEQUENCE [LARGE SCALE GENOMIC DNA]</scope>
    <source>
        <strain evidence="2 3">CL_MEX2019</strain>
        <tissue evidence="2">Muscle</tissue>
    </source>
</reference>
<dbReference type="Pfam" id="PF11879">
    <property type="entry name" value="DUF3399"/>
    <property type="match status" value="1"/>
</dbReference>
<evidence type="ECO:0000313" key="3">
    <source>
        <dbReference type="Proteomes" id="UP001352852"/>
    </source>
</evidence>
<evidence type="ECO:0000259" key="1">
    <source>
        <dbReference type="Pfam" id="PF11879"/>
    </source>
</evidence>